<evidence type="ECO:0000313" key="3">
    <source>
        <dbReference type="Proteomes" id="UP000308271"/>
    </source>
</evidence>
<keyword evidence="3" id="KW-1185">Reference proteome</keyword>
<gene>
    <name evidence="2" type="ORF">FGF66_01975</name>
</gene>
<proteinExistence type="predicted"/>
<accession>A0A5C4S9Z3</accession>
<dbReference type="SUPFAM" id="SSF56112">
    <property type="entry name" value="Protein kinase-like (PK-like)"/>
    <property type="match status" value="1"/>
</dbReference>
<organism evidence="2 3">
    <name type="scientific">Chlorobaculum thiosulfatiphilum</name>
    <name type="common">Chlorobium limicola f.sp. thiosulfatophilum</name>
    <dbReference type="NCBI Taxonomy" id="115852"/>
    <lineage>
        <taxon>Bacteria</taxon>
        <taxon>Pseudomonadati</taxon>
        <taxon>Chlorobiota</taxon>
        <taxon>Chlorobiia</taxon>
        <taxon>Chlorobiales</taxon>
        <taxon>Chlorobiaceae</taxon>
        <taxon>Chlorobaculum</taxon>
    </lineage>
</organism>
<dbReference type="OrthoDB" id="9784461at2"/>
<evidence type="ECO:0000313" key="2">
    <source>
        <dbReference type="EMBL" id="TNJ40082.1"/>
    </source>
</evidence>
<dbReference type="EMBL" id="VDCH01000002">
    <property type="protein sequence ID" value="TNJ40082.1"/>
    <property type="molecule type" value="Genomic_DNA"/>
</dbReference>
<sequence>MELPESIRLLFPPEERAQLDIRTIKGDASNRQYFRVTSPRGASVVCADPAFRDAAPENYPFLIVRDLFDRHGVRVPALLGVAREHGLLRLEDCGDLMLQDEIPMLDRDRLAARYRQIIDLLVRIQSIRPDEKTPDTAISFSLAFDKEKLMFEFDFFIEHALRGYFAERLDGRAIAELRGEFLAIARLLVLPEHFVLNHRDFHSRNIMLFGDEPVVIDFQDARIGLPQYDAASLLRDSYVRLDPYLVEELKRYHFERLREAGLTTMDEAEYLRLFDLMAFQRNVKAVGTFCYQTTIIGNRAFEPSIEATLGYLRAYIDARPELAVAGHLLEPLIPGTSR</sequence>
<dbReference type="Proteomes" id="UP000308271">
    <property type="component" value="Unassembled WGS sequence"/>
</dbReference>
<keyword evidence="2" id="KW-0808">Transferase</keyword>
<evidence type="ECO:0000259" key="1">
    <source>
        <dbReference type="Pfam" id="PF01636"/>
    </source>
</evidence>
<dbReference type="AlphaFoldDB" id="A0A5C4S9Z3"/>
<name>A0A5C4S9Z3_CHLTI</name>
<dbReference type="RefSeq" id="WP_139456027.1">
    <property type="nucleotide sequence ID" value="NZ_VDCH01000002.1"/>
</dbReference>
<dbReference type="Pfam" id="PF01636">
    <property type="entry name" value="APH"/>
    <property type="match status" value="1"/>
</dbReference>
<dbReference type="InterPro" id="IPR011009">
    <property type="entry name" value="Kinase-like_dom_sf"/>
</dbReference>
<reference evidence="2 3" key="1">
    <citation type="submission" date="2019-05" db="EMBL/GenBank/DDBJ databases">
        <title>Draft Whole-Genome sequence of the green sulfur bacterium Chlorobaculum thiosulfatiphilum DSM 249.</title>
        <authorList>
            <person name="Meyer T.E."/>
            <person name="Kyndt J.A."/>
        </authorList>
    </citation>
    <scope>NUCLEOTIDE SEQUENCE [LARGE SCALE GENOMIC DNA]</scope>
    <source>
        <strain evidence="2 3">DSM 249</strain>
    </source>
</reference>
<dbReference type="Gene3D" id="3.30.200.20">
    <property type="entry name" value="Phosphorylase Kinase, domain 1"/>
    <property type="match status" value="1"/>
</dbReference>
<dbReference type="GO" id="GO:0016740">
    <property type="term" value="F:transferase activity"/>
    <property type="evidence" value="ECO:0007669"/>
    <property type="project" value="UniProtKB-KW"/>
</dbReference>
<protein>
    <submittedName>
        <fullName evidence="2">Aminoglycoside phosphotransferase</fullName>
    </submittedName>
</protein>
<feature type="domain" description="Aminoglycoside phosphotransferase" evidence="1">
    <location>
        <begin position="20"/>
        <end position="257"/>
    </location>
</feature>
<dbReference type="InterPro" id="IPR002575">
    <property type="entry name" value="Aminoglycoside_PTrfase"/>
</dbReference>
<dbReference type="Gene3D" id="3.90.1200.10">
    <property type="match status" value="1"/>
</dbReference>
<comment type="caution">
    <text evidence="2">The sequence shown here is derived from an EMBL/GenBank/DDBJ whole genome shotgun (WGS) entry which is preliminary data.</text>
</comment>